<dbReference type="PANTHER" id="PTHR10173:SF57">
    <property type="entry name" value="PEPTIDE-METHIONINE (R)-S-OXIDE REDUCTASE"/>
    <property type="match status" value="1"/>
</dbReference>
<evidence type="ECO:0000256" key="1">
    <source>
        <dbReference type="ARBA" id="ARBA00007174"/>
    </source>
</evidence>
<dbReference type="NCBIfam" id="TIGR00357">
    <property type="entry name" value="peptide-methionine (R)-S-oxide reductase MsrB"/>
    <property type="match status" value="1"/>
</dbReference>
<keyword evidence="2 3" id="KW-0560">Oxidoreductase</keyword>
<accession>A0ABQ7H0Q9</accession>
<organism evidence="5 6">
    <name type="scientific">Dunaliella salina</name>
    <name type="common">Green alga</name>
    <name type="synonym">Protococcus salinus</name>
    <dbReference type="NCBI Taxonomy" id="3046"/>
    <lineage>
        <taxon>Eukaryota</taxon>
        <taxon>Viridiplantae</taxon>
        <taxon>Chlorophyta</taxon>
        <taxon>core chlorophytes</taxon>
        <taxon>Chlorophyceae</taxon>
        <taxon>CS clade</taxon>
        <taxon>Chlamydomonadales</taxon>
        <taxon>Dunaliellaceae</taxon>
        <taxon>Dunaliella</taxon>
    </lineage>
</organism>
<dbReference type="InterPro" id="IPR011057">
    <property type="entry name" value="Mss4-like_sf"/>
</dbReference>
<dbReference type="Pfam" id="PF01641">
    <property type="entry name" value="SelR"/>
    <property type="match status" value="1"/>
</dbReference>
<evidence type="ECO:0000313" key="6">
    <source>
        <dbReference type="Proteomes" id="UP000815325"/>
    </source>
</evidence>
<dbReference type="EMBL" id="MU069514">
    <property type="protein sequence ID" value="KAF5840421.1"/>
    <property type="molecule type" value="Genomic_DNA"/>
</dbReference>
<gene>
    <name evidence="5" type="ORF">DUNSADRAFT_16798</name>
</gene>
<reference evidence="5" key="1">
    <citation type="submission" date="2017-08" db="EMBL/GenBank/DDBJ databases">
        <authorList>
            <person name="Polle J.E."/>
            <person name="Barry K."/>
            <person name="Cushman J."/>
            <person name="Schmutz J."/>
            <person name="Tran D."/>
            <person name="Hathwaick L.T."/>
            <person name="Yim W.C."/>
            <person name="Jenkins J."/>
            <person name="Mckie-Krisberg Z.M."/>
            <person name="Prochnik S."/>
            <person name="Lindquist E."/>
            <person name="Dockter R.B."/>
            <person name="Adam C."/>
            <person name="Molina H."/>
            <person name="Bunkerborg J."/>
            <person name="Jin E."/>
            <person name="Buchheim M."/>
            <person name="Magnuson J."/>
        </authorList>
    </citation>
    <scope>NUCLEOTIDE SEQUENCE</scope>
    <source>
        <strain evidence="5">CCAP 19/18</strain>
    </source>
</reference>
<keyword evidence="3" id="KW-0479">Metal-binding</keyword>
<dbReference type="Gene3D" id="2.170.150.20">
    <property type="entry name" value="Peptide methionine sulfoxide reductase"/>
    <property type="match status" value="1"/>
</dbReference>
<name>A0ABQ7H0Q9_DUNSA</name>
<evidence type="ECO:0000259" key="4">
    <source>
        <dbReference type="PROSITE" id="PS51790"/>
    </source>
</evidence>
<dbReference type="SUPFAM" id="SSF51316">
    <property type="entry name" value="Mss4-like"/>
    <property type="match status" value="1"/>
</dbReference>
<comment type="cofactor">
    <cofactor evidence="3">
        <name>Zn(2+)</name>
        <dbReference type="ChEBI" id="CHEBI:29105"/>
    </cofactor>
    <text evidence="3">Binds 1 zinc ion per subunit.</text>
</comment>
<proteinExistence type="inferred from homology"/>
<comment type="similarity">
    <text evidence="1 3">Belongs to the MsrB Met sulfoxide reductase family.</text>
</comment>
<keyword evidence="6" id="KW-1185">Reference proteome</keyword>
<comment type="catalytic activity">
    <reaction evidence="3">
        <text>L-methionyl-[protein] + [thioredoxin]-disulfide + H2O = L-methionyl-(R)-S-oxide-[protein] + [thioredoxin]-dithiol</text>
        <dbReference type="Rhea" id="RHEA:24164"/>
        <dbReference type="Rhea" id="RHEA-COMP:10698"/>
        <dbReference type="Rhea" id="RHEA-COMP:10700"/>
        <dbReference type="Rhea" id="RHEA-COMP:12313"/>
        <dbReference type="Rhea" id="RHEA-COMP:12314"/>
        <dbReference type="ChEBI" id="CHEBI:15377"/>
        <dbReference type="ChEBI" id="CHEBI:16044"/>
        <dbReference type="ChEBI" id="CHEBI:29950"/>
        <dbReference type="ChEBI" id="CHEBI:45764"/>
        <dbReference type="ChEBI" id="CHEBI:50058"/>
        <dbReference type="EC" id="1.8.4.12"/>
    </reaction>
</comment>
<evidence type="ECO:0000313" key="5">
    <source>
        <dbReference type="EMBL" id="KAF5840421.1"/>
    </source>
</evidence>
<dbReference type="Proteomes" id="UP000815325">
    <property type="component" value="Unassembled WGS sequence"/>
</dbReference>
<dbReference type="InterPro" id="IPR028427">
    <property type="entry name" value="Met_Sox_Rdtase_MsrB"/>
</dbReference>
<protein>
    <recommendedName>
        <fullName evidence="3">Peptide-methionine (R)-S-oxide reductase</fullName>
        <ecNumber evidence="3">1.8.4.12</ecNumber>
    </recommendedName>
</protein>
<dbReference type="PANTHER" id="PTHR10173">
    <property type="entry name" value="METHIONINE SULFOXIDE REDUCTASE"/>
    <property type="match status" value="1"/>
</dbReference>
<feature type="domain" description="MsrB" evidence="4">
    <location>
        <begin position="51"/>
        <end position="173"/>
    </location>
</feature>
<keyword evidence="3" id="KW-0862">Zinc</keyword>
<comment type="function">
    <text evidence="3">Catalyzes the reduction of methionine sulfoxide (MetSO) to methionine in proteins. Plays a protective role against oxidative stress by restoring activity to proteins that have been inactivated by methionine oxidation. MSRB family specifically reduces the MetSO R-enantiomer.</text>
</comment>
<evidence type="ECO:0000256" key="3">
    <source>
        <dbReference type="RuleBase" id="RU365044"/>
    </source>
</evidence>
<comment type="caution">
    <text evidence="5">The sequence shown here is derived from an EMBL/GenBank/DDBJ whole genome shotgun (WGS) entry which is preliminary data.</text>
</comment>
<dbReference type="InterPro" id="IPR002579">
    <property type="entry name" value="Met_Sox_Rdtase_MsrB_dom"/>
</dbReference>
<dbReference type="PROSITE" id="PS51790">
    <property type="entry name" value="MSRB"/>
    <property type="match status" value="1"/>
</dbReference>
<evidence type="ECO:0000256" key="2">
    <source>
        <dbReference type="ARBA" id="ARBA00023002"/>
    </source>
</evidence>
<dbReference type="EC" id="1.8.4.12" evidence="3"/>
<sequence>MQLQVVFKGSVQGRRAVLGAGIATALVRVPDALATDPKALFTRQGEVRHTDEEWKSILSPSAYRVLRQEGTELPFSSPLNNEKREGVFKCAGCGSPVFVSTTKYNSGTGWPSFYQALPGTTDELPDLSIPFLPRTEVRCHVCQGHLGHVFDDGPRPTGLRYCMNGAALTFEPKAI</sequence>